<dbReference type="SUPFAM" id="SSF50104">
    <property type="entry name" value="Translation proteins SH3-like domain"/>
    <property type="match status" value="1"/>
</dbReference>
<evidence type="ECO:0000256" key="6">
    <source>
        <dbReference type="ARBA" id="ARBA00069872"/>
    </source>
</evidence>
<dbReference type="FunFam" id="4.10.950.10:FF:000001">
    <property type="entry name" value="50S ribosomal protein L2"/>
    <property type="match status" value="1"/>
</dbReference>
<keyword evidence="2 10" id="KW-0689">Ribosomal protein</keyword>
<evidence type="ECO:0000256" key="4">
    <source>
        <dbReference type="ARBA" id="ARBA00035242"/>
    </source>
</evidence>
<dbReference type="InterPro" id="IPR014722">
    <property type="entry name" value="Rib_uL2_dom2"/>
</dbReference>
<evidence type="ECO:0000259" key="9">
    <source>
        <dbReference type="SMART" id="SM01383"/>
    </source>
</evidence>
<dbReference type="InterPro" id="IPR022671">
    <property type="entry name" value="Ribosomal_uL2_CS"/>
</dbReference>
<dbReference type="InterPro" id="IPR002171">
    <property type="entry name" value="Ribosomal_uL2"/>
</dbReference>
<dbReference type="GO" id="GO:0003735">
    <property type="term" value="F:structural constituent of ribosome"/>
    <property type="evidence" value="ECO:0007669"/>
    <property type="project" value="InterPro"/>
</dbReference>
<feature type="region of interest" description="Disordered" evidence="7">
    <location>
        <begin position="206"/>
        <end position="228"/>
    </location>
</feature>
<evidence type="ECO:0000259" key="8">
    <source>
        <dbReference type="SMART" id="SM01382"/>
    </source>
</evidence>
<dbReference type="GO" id="GO:0016740">
    <property type="term" value="F:transferase activity"/>
    <property type="evidence" value="ECO:0007669"/>
    <property type="project" value="InterPro"/>
</dbReference>
<feature type="domain" description="Large ribosomal subunit protein uL2 RNA-binding" evidence="9">
    <location>
        <begin position="27"/>
        <end position="103"/>
    </location>
</feature>
<evidence type="ECO:0000256" key="1">
    <source>
        <dbReference type="ARBA" id="ARBA00005636"/>
    </source>
</evidence>
<evidence type="ECO:0000256" key="2">
    <source>
        <dbReference type="ARBA" id="ARBA00022980"/>
    </source>
</evidence>
<dbReference type="SMART" id="SM01382">
    <property type="entry name" value="Ribosomal_L2_C"/>
    <property type="match status" value="1"/>
</dbReference>
<keyword evidence="11" id="KW-1185">Reference proteome</keyword>
<dbReference type="InterPro" id="IPR012340">
    <property type="entry name" value="NA-bd_OB-fold"/>
</dbReference>
<dbReference type="GO" id="GO:0002181">
    <property type="term" value="P:cytoplasmic translation"/>
    <property type="evidence" value="ECO:0007669"/>
    <property type="project" value="TreeGrafter"/>
</dbReference>
<evidence type="ECO:0000313" key="11">
    <source>
        <dbReference type="Proteomes" id="UP001174909"/>
    </source>
</evidence>
<keyword evidence="3" id="KW-0687">Ribonucleoprotein</keyword>
<dbReference type="InterPro" id="IPR014726">
    <property type="entry name" value="Ribosomal_uL2_dom3"/>
</dbReference>
<reference evidence="10" key="1">
    <citation type="submission" date="2023-03" db="EMBL/GenBank/DDBJ databases">
        <authorList>
            <person name="Steffen K."/>
            <person name="Cardenas P."/>
        </authorList>
    </citation>
    <scope>NUCLEOTIDE SEQUENCE</scope>
</reference>
<dbReference type="InterPro" id="IPR008991">
    <property type="entry name" value="Translation_prot_SH3-like_sf"/>
</dbReference>
<dbReference type="Proteomes" id="UP001174909">
    <property type="component" value="Unassembled WGS sequence"/>
</dbReference>
<dbReference type="HAMAP" id="MF_01320_B">
    <property type="entry name" value="Ribosomal_uL2_B"/>
    <property type="match status" value="1"/>
</dbReference>
<dbReference type="Pfam" id="PF00181">
    <property type="entry name" value="Ribosomal_L2_N"/>
    <property type="match status" value="1"/>
</dbReference>
<dbReference type="PANTHER" id="PTHR13691">
    <property type="entry name" value="RIBOSOMAL PROTEIN L2"/>
    <property type="match status" value="1"/>
</dbReference>
<evidence type="ECO:0000313" key="10">
    <source>
        <dbReference type="EMBL" id="CAI8051992.1"/>
    </source>
</evidence>
<dbReference type="InterPro" id="IPR005880">
    <property type="entry name" value="Ribosomal_uL2_bac/org-type"/>
</dbReference>
<dbReference type="PROSITE" id="PS00467">
    <property type="entry name" value="RIBOSOMAL_L2"/>
    <property type="match status" value="1"/>
</dbReference>
<comment type="caution">
    <text evidence="10">The sequence shown here is derived from an EMBL/GenBank/DDBJ whole genome shotgun (WGS) entry which is preliminary data.</text>
</comment>
<dbReference type="Gene3D" id="2.30.30.30">
    <property type="match status" value="1"/>
</dbReference>
<dbReference type="InterPro" id="IPR022666">
    <property type="entry name" value="Ribosomal_uL2_RNA-bd_dom"/>
</dbReference>
<dbReference type="EMBL" id="CASHTH010003975">
    <property type="protein sequence ID" value="CAI8051992.1"/>
    <property type="molecule type" value="Genomic_DNA"/>
</dbReference>
<dbReference type="Pfam" id="PF03947">
    <property type="entry name" value="Ribosomal_L2_C"/>
    <property type="match status" value="1"/>
</dbReference>
<dbReference type="Gene3D" id="2.40.50.140">
    <property type="entry name" value="Nucleic acid-binding proteins"/>
    <property type="match status" value="1"/>
</dbReference>
<comment type="similarity">
    <text evidence="1">Belongs to the universal ribosomal protein uL2 family.</text>
</comment>
<dbReference type="SUPFAM" id="SSF50249">
    <property type="entry name" value="Nucleic acid-binding proteins"/>
    <property type="match status" value="1"/>
</dbReference>
<dbReference type="Gene3D" id="4.10.950.10">
    <property type="entry name" value="Ribosomal protein L2, domain 3"/>
    <property type="match status" value="1"/>
</dbReference>
<organism evidence="10 11">
    <name type="scientific">Geodia barretti</name>
    <name type="common">Barrett's horny sponge</name>
    <dbReference type="NCBI Taxonomy" id="519541"/>
    <lineage>
        <taxon>Eukaryota</taxon>
        <taxon>Metazoa</taxon>
        <taxon>Porifera</taxon>
        <taxon>Demospongiae</taxon>
        <taxon>Heteroscleromorpha</taxon>
        <taxon>Tetractinellida</taxon>
        <taxon>Astrophorina</taxon>
        <taxon>Geodiidae</taxon>
        <taxon>Geodia</taxon>
    </lineage>
</organism>
<name>A0AA35TQ74_GEOBA</name>
<gene>
    <name evidence="10" type="ORF">GBAR_LOCUS28443</name>
</gene>
<feature type="domain" description="Large ribosomal subunit protein uL2 C-terminal" evidence="8">
    <location>
        <begin position="109"/>
        <end position="235"/>
    </location>
</feature>
<dbReference type="GO" id="GO:0015934">
    <property type="term" value="C:large ribosomal subunit"/>
    <property type="evidence" value="ECO:0007669"/>
    <property type="project" value="InterPro"/>
</dbReference>
<dbReference type="SMART" id="SM01383">
    <property type="entry name" value="Ribosomal_L2"/>
    <property type="match status" value="1"/>
</dbReference>
<dbReference type="FunFam" id="2.30.30.30:FF:000001">
    <property type="entry name" value="50S ribosomal protein L2"/>
    <property type="match status" value="1"/>
</dbReference>
<dbReference type="AlphaFoldDB" id="A0AA35TQ74"/>
<feature type="region of interest" description="Disordered" evidence="7">
    <location>
        <begin position="15"/>
        <end position="42"/>
    </location>
</feature>
<evidence type="ECO:0000256" key="5">
    <source>
        <dbReference type="ARBA" id="ARBA00035350"/>
    </source>
</evidence>
<evidence type="ECO:0000256" key="7">
    <source>
        <dbReference type="SAM" id="MobiDB-lite"/>
    </source>
</evidence>
<sequence>MTGYTFEEITRSKPEKSLVKGAKQKAGRNSNGRLTVRRRGGGHKRRYRVIDFKRDKFGIPAKVAAIEYDPNRSAHIALLNYVDGEKRYILAPVGIQVGDMLTSGEDAEIQVGNALPLEKIPLGSSIHNIEMKPGKGGQLVRSAGGAAQLVDREGKYARVRLPSGEIRLILVQAMATLGQIGNVSKIVIGKAGRSRWLGKRPKVRGVAMNPVDHPHGGGEGKSSGGRHPVTPWGVPTKGADIDYGFTEANTTAKHPSVVNLDGAKIQVHNVLSVDEATDVLALKMHDPDNPEDKTEEEIGAGRVRVVRNPGTIHNCTNRFILRRHLRC</sequence>
<dbReference type="FunFam" id="2.40.50.140:FF:000003">
    <property type="entry name" value="50S ribosomal protein L2"/>
    <property type="match status" value="1"/>
</dbReference>
<dbReference type="InterPro" id="IPR022669">
    <property type="entry name" value="Ribosomal_uL2_C"/>
</dbReference>
<dbReference type="NCBIfam" id="TIGR01171">
    <property type="entry name" value="rplB_bact"/>
    <property type="match status" value="1"/>
</dbReference>
<protein>
    <recommendedName>
        <fullName evidence="4">Large ribosomal subunit protein uL2</fullName>
    </recommendedName>
    <alternativeName>
        <fullName evidence="5">60S ribosomal protein L8</fullName>
    </alternativeName>
    <alternativeName>
        <fullName evidence="6">Large ribosomal subunit protein uL2m</fullName>
    </alternativeName>
</protein>
<accession>A0AA35TQ74</accession>
<dbReference type="GO" id="GO:0003723">
    <property type="term" value="F:RNA binding"/>
    <property type="evidence" value="ECO:0007669"/>
    <property type="project" value="InterPro"/>
</dbReference>
<proteinExistence type="inferred from homology"/>
<dbReference type="PANTHER" id="PTHR13691:SF5">
    <property type="entry name" value="LARGE RIBOSOMAL SUBUNIT PROTEIN UL2M"/>
    <property type="match status" value="1"/>
</dbReference>
<evidence type="ECO:0000256" key="3">
    <source>
        <dbReference type="ARBA" id="ARBA00023274"/>
    </source>
</evidence>